<feature type="region of interest" description="Disordered" evidence="1">
    <location>
        <begin position="262"/>
        <end position="285"/>
    </location>
</feature>
<feature type="region of interest" description="Disordered" evidence="1">
    <location>
        <begin position="225"/>
        <end position="250"/>
    </location>
</feature>
<organism evidence="2">
    <name type="scientific">Physcomitrium patens</name>
    <name type="common">Spreading-leaved earth moss</name>
    <name type="synonym">Physcomitrella patens</name>
    <dbReference type="NCBI Taxonomy" id="3218"/>
    <lineage>
        <taxon>Eukaryota</taxon>
        <taxon>Viridiplantae</taxon>
        <taxon>Streptophyta</taxon>
        <taxon>Embryophyta</taxon>
        <taxon>Bryophyta</taxon>
        <taxon>Bryophytina</taxon>
        <taxon>Bryopsida</taxon>
        <taxon>Funariidae</taxon>
        <taxon>Funariales</taxon>
        <taxon>Funariaceae</taxon>
        <taxon>Physcomitrium</taxon>
    </lineage>
</organism>
<dbReference type="Gramene" id="Pp3c2_16920V3.2">
    <property type="protein sequence ID" value="Pp3c2_16920V3.2"/>
    <property type="gene ID" value="Pp3c2_16920"/>
</dbReference>
<dbReference type="PaxDb" id="3218-PP1S358_33V6.1"/>
<dbReference type="EnsemblPlants" id="Pp3c2_16920V3.2">
    <property type="protein sequence ID" value="Pp3c2_16920V3.2"/>
    <property type="gene ID" value="Pp3c2_16920"/>
</dbReference>
<evidence type="ECO:0000313" key="3">
    <source>
        <dbReference type="EnsemblPlants" id="Pp3c2_16920V3.1"/>
    </source>
</evidence>
<dbReference type="EMBL" id="ABEU02000002">
    <property type="protein sequence ID" value="PNR60009.1"/>
    <property type="molecule type" value="Genomic_DNA"/>
</dbReference>
<feature type="region of interest" description="Disordered" evidence="1">
    <location>
        <begin position="49"/>
        <end position="79"/>
    </location>
</feature>
<reference evidence="3" key="3">
    <citation type="submission" date="2020-12" db="UniProtKB">
        <authorList>
            <consortium name="EnsemblPlants"/>
        </authorList>
    </citation>
    <scope>IDENTIFICATION</scope>
</reference>
<reference evidence="2 4" key="2">
    <citation type="journal article" date="2018" name="Plant J.">
        <title>The Physcomitrella patens chromosome-scale assembly reveals moss genome structure and evolution.</title>
        <authorList>
            <person name="Lang D."/>
            <person name="Ullrich K.K."/>
            <person name="Murat F."/>
            <person name="Fuchs J."/>
            <person name="Jenkins J."/>
            <person name="Haas F.B."/>
            <person name="Piednoel M."/>
            <person name="Gundlach H."/>
            <person name="Van Bel M."/>
            <person name="Meyberg R."/>
            <person name="Vives C."/>
            <person name="Morata J."/>
            <person name="Symeonidi A."/>
            <person name="Hiss M."/>
            <person name="Muchero W."/>
            <person name="Kamisugi Y."/>
            <person name="Saleh O."/>
            <person name="Blanc G."/>
            <person name="Decker E.L."/>
            <person name="van Gessel N."/>
            <person name="Grimwood J."/>
            <person name="Hayes R.D."/>
            <person name="Graham S.W."/>
            <person name="Gunter L.E."/>
            <person name="McDaniel S.F."/>
            <person name="Hoernstein S.N.W."/>
            <person name="Larsson A."/>
            <person name="Li F.W."/>
            <person name="Perroud P.F."/>
            <person name="Phillips J."/>
            <person name="Ranjan P."/>
            <person name="Rokshar D.S."/>
            <person name="Rothfels C.J."/>
            <person name="Schneider L."/>
            <person name="Shu S."/>
            <person name="Stevenson D.W."/>
            <person name="Thummler F."/>
            <person name="Tillich M."/>
            <person name="Villarreal Aguilar J.C."/>
            <person name="Widiez T."/>
            <person name="Wong G.K."/>
            <person name="Wymore A."/>
            <person name="Zhang Y."/>
            <person name="Zimmer A.D."/>
            <person name="Quatrano R.S."/>
            <person name="Mayer K.F.X."/>
            <person name="Goodstein D."/>
            <person name="Casacuberta J.M."/>
            <person name="Vandepoele K."/>
            <person name="Reski R."/>
            <person name="Cuming A.C."/>
            <person name="Tuskan G.A."/>
            <person name="Maumus F."/>
            <person name="Salse J."/>
            <person name="Schmutz J."/>
            <person name="Rensing S.A."/>
        </authorList>
    </citation>
    <scope>NUCLEOTIDE SEQUENCE [LARGE SCALE GENOMIC DNA]</scope>
    <source>
        <strain evidence="3 4">cv. Gransden 2004</strain>
    </source>
</reference>
<feature type="compositionally biased region" description="Basic and acidic residues" evidence="1">
    <location>
        <begin position="59"/>
        <end position="72"/>
    </location>
</feature>
<evidence type="ECO:0000313" key="4">
    <source>
        <dbReference type="Proteomes" id="UP000006727"/>
    </source>
</evidence>
<dbReference type="EnsemblPlants" id="Pp3c2_16920V3.1">
    <property type="protein sequence ID" value="Pp3c2_16920V3.1"/>
    <property type="gene ID" value="Pp3c2_16920"/>
</dbReference>
<dbReference type="InParanoid" id="A0A2K1L1V3"/>
<reference evidence="2 4" key="1">
    <citation type="journal article" date="2008" name="Science">
        <title>The Physcomitrella genome reveals evolutionary insights into the conquest of land by plants.</title>
        <authorList>
            <person name="Rensing S."/>
            <person name="Lang D."/>
            <person name="Zimmer A."/>
            <person name="Terry A."/>
            <person name="Salamov A."/>
            <person name="Shapiro H."/>
            <person name="Nishiyama T."/>
            <person name="Perroud P.-F."/>
            <person name="Lindquist E."/>
            <person name="Kamisugi Y."/>
            <person name="Tanahashi T."/>
            <person name="Sakakibara K."/>
            <person name="Fujita T."/>
            <person name="Oishi K."/>
            <person name="Shin-I T."/>
            <person name="Kuroki Y."/>
            <person name="Toyoda A."/>
            <person name="Suzuki Y."/>
            <person name="Hashimoto A."/>
            <person name="Yamaguchi K."/>
            <person name="Sugano A."/>
            <person name="Kohara Y."/>
            <person name="Fujiyama A."/>
            <person name="Anterola A."/>
            <person name="Aoki S."/>
            <person name="Ashton N."/>
            <person name="Barbazuk W.B."/>
            <person name="Barker E."/>
            <person name="Bennetzen J."/>
            <person name="Bezanilla M."/>
            <person name="Blankenship R."/>
            <person name="Cho S.H."/>
            <person name="Dutcher S."/>
            <person name="Estelle M."/>
            <person name="Fawcett J.A."/>
            <person name="Gundlach H."/>
            <person name="Hanada K."/>
            <person name="Heyl A."/>
            <person name="Hicks K.A."/>
            <person name="Hugh J."/>
            <person name="Lohr M."/>
            <person name="Mayer K."/>
            <person name="Melkozernov A."/>
            <person name="Murata T."/>
            <person name="Nelson D."/>
            <person name="Pils B."/>
            <person name="Prigge M."/>
            <person name="Reiss B."/>
            <person name="Renner T."/>
            <person name="Rombauts S."/>
            <person name="Rushton P."/>
            <person name="Sanderfoot A."/>
            <person name="Schween G."/>
            <person name="Shiu S.-H."/>
            <person name="Stueber K."/>
            <person name="Theodoulou F.L."/>
            <person name="Tu H."/>
            <person name="Van de Peer Y."/>
            <person name="Verrier P.J."/>
            <person name="Waters E."/>
            <person name="Wood A."/>
            <person name="Yang L."/>
            <person name="Cove D."/>
            <person name="Cuming A."/>
            <person name="Hasebe M."/>
            <person name="Lucas S."/>
            <person name="Mishler D.B."/>
            <person name="Reski R."/>
            <person name="Grigoriev I."/>
            <person name="Quatrano R.S."/>
            <person name="Boore J.L."/>
        </authorList>
    </citation>
    <scope>NUCLEOTIDE SEQUENCE [LARGE SCALE GENOMIC DNA]</scope>
    <source>
        <strain evidence="3 4">cv. Gransden 2004</strain>
    </source>
</reference>
<dbReference type="Proteomes" id="UP000006727">
    <property type="component" value="Chromosome 2"/>
</dbReference>
<gene>
    <name evidence="2" type="ORF">PHYPA_002801</name>
</gene>
<feature type="compositionally biased region" description="Basic and acidic residues" evidence="1">
    <location>
        <begin position="12"/>
        <end position="22"/>
    </location>
</feature>
<feature type="compositionally biased region" description="Basic and acidic residues" evidence="1">
    <location>
        <begin position="269"/>
        <end position="278"/>
    </location>
</feature>
<feature type="region of interest" description="Disordered" evidence="1">
    <location>
        <begin position="1"/>
        <end position="33"/>
    </location>
</feature>
<dbReference type="Gramene" id="Pp3c2_16920V3.1">
    <property type="protein sequence ID" value="Pp3c2_16920V3.1"/>
    <property type="gene ID" value="Pp3c2_16920"/>
</dbReference>
<protein>
    <submittedName>
        <fullName evidence="2 3">Uncharacterized protein</fullName>
    </submittedName>
</protein>
<accession>A0A2K1L1V3</accession>
<proteinExistence type="predicted"/>
<keyword evidence="4" id="KW-1185">Reference proteome</keyword>
<sequence length="304" mass="33940">MRQTQYTSPAPRDPRLNYERPGHGFVPSNASTPPDLLELVVEQFEKKMPVPPPHSILKRSSDPLKPAREESIPPRPTFGAHRNYADFQAQYNWRQCLSQSSQEVNGPSYPRASALPMLNLNLNSEGAPTFSSPYTTGGQHCNCLHAKASILEGHDLLHSTQSPMHAPEGGCVECPLNKLQQHEQLLSLQVPKKTTSDIEEEISPKSQPPPCEIYIKGKEIHHKERLSSSSSWVEGRNGLRPVSRRSQGLPLERSISLDSFQSPLVPGLRDTRSPEAKPPKQSTFSAEPKWVTVIEKFGHCIRKL</sequence>
<evidence type="ECO:0000313" key="2">
    <source>
        <dbReference type="EMBL" id="PNR60009.1"/>
    </source>
</evidence>
<evidence type="ECO:0000256" key="1">
    <source>
        <dbReference type="SAM" id="MobiDB-lite"/>
    </source>
</evidence>
<name>A0A2K1L1V3_PHYPA</name>
<dbReference type="AlphaFoldDB" id="A0A2K1L1V3"/>